<gene>
    <name evidence="12" type="ORF">QVZ41_12520</name>
</gene>
<dbReference type="Proteomes" id="UP001168642">
    <property type="component" value="Unassembled WGS sequence"/>
</dbReference>
<dbReference type="CDD" id="cd16917">
    <property type="entry name" value="HATPase_UhpB-NarQ-NarX-like"/>
    <property type="match status" value="1"/>
</dbReference>
<evidence type="ECO:0000313" key="12">
    <source>
        <dbReference type="EMBL" id="MDO3695666.1"/>
    </source>
</evidence>
<dbReference type="PANTHER" id="PTHR24421">
    <property type="entry name" value="NITRATE/NITRITE SENSOR PROTEIN NARX-RELATED"/>
    <property type="match status" value="1"/>
</dbReference>
<accession>A0ABT8VUM4</accession>
<keyword evidence="9" id="KW-0472">Membrane</keyword>
<evidence type="ECO:0000313" key="13">
    <source>
        <dbReference type="Proteomes" id="UP001168642"/>
    </source>
</evidence>
<evidence type="ECO:0000256" key="10">
    <source>
        <dbReference type="SAM" id="SignalP"/>
    </source>
</evidence>
<dbReference type="EMBL" id="JAUMIT010000007">
    <property type="protein sequence ID" value="MDO3695666.1"/>
    <property type="molecule type" value="Genomic_DNA"/>
</dbReference>
<evidence type="ECO:0000256" key="2">
    <source>
        <dbReference type="ARBA" id="ARBA00012438"/>
    </source>
</evidence>
<dbReference type="InterPro" id="IPR011712">
    <property type="entry name" value="Sig_transdc_His_kin_sub3_dim/P"/>
</dbReference>
<keyword evidence="4" id="KW-0808">Transferase</keyword>
<dbReference type="InterPro" id="IPR003594">
    <property type="entry name" value="HATPase_dom"/>
</dbReference>
<evidence type="ECO:0000259" key="11">
    <source>
        <dbReference type="PROSITE" id="PS50109"/>
    </source>
</evidence>
<keyword evidence="8" id="KW-0902">Two-component regulatory system</keyword>
<keyword evidence="6" id="KW-0418">Kinase</keyword>
<keyword evidence="5" id="KW-0547">Nucleotide-binding</keyword>
<keyword evidence="9" id="KW-1133">Transmembrane helix</keyword>
<comment type="caution">
    <text evidence="12">The sequence shown here is derived from an EMBL/GenBank/DDBJ whole genome shotgun (WGS) entry which is preliminary data.</text>
</comment>
<dbReference type="SUPFAM" id="SSF55874">
    <property type="entry name" value="ATPase domain of HSP90 chaperone/DNA topoisomerase II/histidine kinase"/>
    <property type="match status" value="1"/>
</dbReference>
<organism evidence="12 13">
    <name type="scientific">Wenyingzhuangia gilva</name>
    <dbReference type="NCBI Taxonomy" id="3057677"/>
    <lineage>
        <taxon>Bacteria</taxon>
        <taxon>Pseudomonadati</taxon>
        <taxon>Bacteroidota</taxon>
        <taxon>Flavobacteriia</taxon>
        <taxon>Flavobacteriales</taxon>
        <taxon>Flavobacteriaceae</taxon>
        <taxon>Wenyingzhuangia</taxon>
    </lineage>
</organism>
<dbReference type="RefSeq" id="WP_302884945.1">
    <property type="nucleotide sequence ID" value="NZ_JAUMIT010000007.1"/>
</dbReference>
<feature type="signal peptide" evidence="10">
    <location>
        <begin position="1"/>
        <end position="17"/>
    </location>
</feature>
<dbReference type="Gene3D" id="3.30.565.10">
    <property type="entry name" value="Histidine kinase-like ATPase, C-terminal domain"/>
    <property type="match status" value="1"/>
</dbReference>
<proteinExistence type="predicted"/>
<evidence type="ECO:0000256" key="9">
    <source>
        <dbReference type="SAM" id="Phobius"/>
    </source>
</evidence>
<name>A0ABT8VUM4_9FLAO</name>
<evidence type="ECO:0000256" key="3">
    <source>
        <dbReference type="ARBA" id="ARBA00022553"/>
    </source>
</evidence>
<feature type="transmembrane region" description="Helical" evidence="9">
    <location>
        <begin position="443"/>
        <end position="461"/>
    </location>
</feature>
<keyword evidence="10" id="KW-0732">Signal</keyword>
<sequence>MKFFFLFFFILCNLSHAQENLLDTLEHYQNEVSITHKNLEFIVSEISSGTNIKDNERAASVERYLNFAKNHKNWDKAIILQNALANYYMYYKMNYEEIYNSLKKFKKYLPRIKNQKEIAKYYIAYAEVATFLQEYEASIEILNEAITNLHKDKDLIPGEYAYMYLKAGENSSKINNLIKSVTYFKEASGLFLSQNDTISYLWSQNGLSRLLGNNGLYDEAEKARDPIFKWKHKIPEIDVVVMAHITAAIEATTQNNKKKELYHVKQALLLKDKVFSELKNVIEIFMRACATYVYARHDLLKESDENLKELNQLMIGLEQNSVLNTTYMLARSQNAFAHKDYQQTKNYILAILETVRASKEPEKILDFEYLLAQAYQKTGETKKALHYFKNYINIKDSIQKSASRKRLAYVQNQFETEKKDLEILKQNNYISLLAAENRLKSQWILIGGIALISFFTILYLLRSASFEKRKQKLQKEFTQNILSSVENERKLIAMELHDSVGQQLMLLTRKAKKLSDSSFQELSLDTLTTIRSISHNLYPVVLKRLGFTEAAQSLINDMDENSHVFFTTEIAYIDEDLNEEQALHLYRILQEILQNIIKHAKAKSVFIKVSKSKEHIRLIIKDNGLGFNYNEISKTSKSLGLKFIEERCKIIQAKLYISSSTNEGTVVKIVL</sequence>
<feature type="chain" id="PRO_5046509518" description="histidine kinase" evidence="10">
    <location>
        <begin position="18"/>
        <end position="671"/>
    </location>
</feature>
<evidence type="ECO:0000256" key="1">
    <source>
        <dbReference type="ARBA" id="ARBA00000085"/>
    </source>
</evidence>
<dbReference type="SUPFAM" id="SSF48452">
    <property type="entry name" value="TPR-like"/>
    <property type="match status" value="1"/>
</dbReference>
<comment type="catalytic activity">
    <reaction evidence="1">
        <text>ATP + protein L-histidine = ADP + protein N-phospho-L-histidine.</text>
        <dbReference type="EC" id="2.7.13.3"/>
    </reaction>
</comment>
<reference evidence="12" key="1">
    <citation type="submission" date="2023-07" db="EMBL/GenBank/DDBJ databases">
        <title>Wenyingzhuangia sp. chi5 genome sequencing and assembly.</title>
        <authorList>
            <person name="Park S."/>
        </authorList>
    </citation>
    <scope>NUCLEOTIDE SEQUENCE</scope>
    <source>
        <strain evidence="12">Chi5</strain>
    </source>
</reference>
<dbReference type="Pfam" id="PF07730">
    <property type="entry name" value="HisKA_3"/>
    <property type="match status" value="1"/>
</dbReference>
<dbReference type="GO" id="GO:0005524">
    <property type="term" value="F:ATP binding"/>
    <property type="evidence" value="ECO:0007669"/>
    <property type="project" value="UniProtKB-KW"/>
</dbReference>
<evidence type="ECO:0000256" key="8">
    <source>
        <dbReference type="ARBA" id="ARBA00023012"/>
    </source>
</evidence>
<evidence type="ECO:0000256" key="7">
    <source>
        <dbReference type="ARBA" id="ARBA00022840"/>
    </source>
</evidence>
<keyword evidence="7 12" id="KW-0067">ATP-binding</keyword>
<dbReference type="PANTHER" id="PTHR24421:SF10">
    <property type="entry name" value="NITRATE_NITRITE SENSOR PROTEIN NARQ"/>
    <property type="match status" value="1"/>
</dbReference>
<dbReference type="InterPro" id="IPR050482">
    <property type="entry name" value="Sensor_HK_TwoCompSys"/>
</dbReference>
<evidence type="ECO:0000256" key="6">
    <source>
        <dbReference type="ARBA" id="ARBA00022777"/>
    </source>
</evidence>
<keyword evidence="3" id="KW-0597">Phosphoprotein</keyword>
<dbReference type="InterPro" id="IPR011990">
    <property type="entry name" value="TPR-like_helical_dom_sf"/>
</dbReference>
<keyword evidence="13" id="KW-1185">Reference proteome</keyword>
<keyword evidence="9" id="KW-0812">Transmembrane</keyword>
<dbReference type="Gene3D" id="1.25.40.10">
    <property type="entry name" value="Tetratricopeptide repeat domain"/>
    <property type="match status" value="1"/>
</dbReference>
<dbReference type="InterPro" id="IPR036890">
    <property type="entry name" value="HATPase_C_sf"/>
</dbReference>
<evidence type="ECO:0000256" key="4">
    <source>
        <dbReference type="ARBA" id="ARBA00022679"/>
    </source>
</evidence>
<feature type="domain" description="Histidine kinase" evidence="11">
    <location>
        <begin position="585"/>
        <end position="671"/>
    </location>
</feature>
<dbReference type="PROSITE" id="PS50109">
    <property type="entry name" value="HIS_KIN"/>
    <property type="match status" value="1"/>
</dbReference>
<dbReference type="InterPro" id="IPR005467">
    <property type="entry name" value="His_kinase_dom"/>
</dbReference>
<dbReference type="Pfam" id="PF02518">
    <property type="entry name" value="HATPase_c"/>
    <property type="match status" value="1"/>
</dbReference>
<dbReference type="Gene3D" id="1.20.5.1930">
    <property type="match status" value="1"/>
</dbReference>
<evidence type="ECO:0000256" key="5">
    <source>
        <dbReference type="ARBA" id="ARBA00022741"/>
    </source>
</evidence>
<protein>
    <recommendedName>
        <fullName evidence="2">histidine kinase</fullName>
        <ecNumber evidence="2">2.7.13.3</ecNumber>
    </recommendedName>
</protein>
<dbReference type="EC" id="2.7.13.3" evidence="2"/>